<feature type="domain" description="Helitron helicase-like" evidence="4">
    <location>
        <begin position="391"/>
        <end position="574"/>
    </location>
</feature>
<dbReference type="Pfam" id="PF14214">
    <property type="entry name" value="Helitron_like_N"/>
    <property type="match status" value="1"/>
</dbReference>
<name>A0A1R3KCT0_9ROSI</name>
<dbReference type="GO" id="GO:0043139">
    <property type="term" value="F:5'-3' DNA helicase activity"/>
    <property type="evidence" value="ECO:0007669"/>
    <property type="project" value="UniProtKB-EC"/>
</dbReference>
<feature type="compositionally biased region" description="Basic residues" evidence="2">
    <location>
        <begin position="22"/>
        <end position="37"/>
    </location>
</feature>
<keyword evidence="1" id="KW-0227">DNA damage</keyword>
<dbReference type="GO" id="GO:0016887">
    <property type="term" value="F:ATP hydrolysis activity"/>
    <property type="evidence" value="ECO:0007669"/>
    <property type="project" value="RHEA"/>
</dbReference>
<proteinExistence type="inferred from homology"/>
<dbReference type="GO" id="GO:0006281">
    <property type="term" value="P:DNA repair"/>
    <property type="evidence" value="ECO:0007669"/>
    <property type="project" value="UniProtKB-KW"/>
</dbReference>
<keyword evidence="6" id="KW-1185">Reference proteome</keyword>
<keyword evidence="1" id="KW-0234">DNA repair</keyword>
<sequence>MVKKKKGPPRTPPPVQTLQARANRHSRGRILRQRKRGGLPIGPPNSFFLSSVVGNDGELITQAFQFATVPGLSESINSRFSGQIPAPCSTHTPYSADIGAFLFERGSCSRQNTPPCNFVRSHNTVYQAEASGTIFAYQSFGGLDTRCHFCKARMWMKESVQPKKRVDFSVFSLCYKQGQVSLPEPKPTPLLLDDLLNHDTGVPIFLELLDRHHRIGSLLPLPGNRPKFAQLYIYDTQNESTNRIEALMGGADSINRIIVDSLITMLDGVNEIVKAFRTARDRFEQEGFIPMKLRLIRSRDTDNRTYSAPSSTDIAGLIVNDPGVNDGNMDIIVEHKTDGMKRISNVHPLYMAMQYPLLFPYGEDGFRVGIRYVDSPLKEDAARKTVSMREYYAYIIQQRHDQHNTLLRGGRLFQQFLVDAECCITRSRLAFIRSNQKKIRVDMYKQVSDAIHAGDTHGDSIGKRVVLPPTFTGGPRYMYQNYQDAIAICRNYGFPDLFITFTCNGNWPEIQAALSFIPGQRPEDRPDIVARVFKLKVDDLMEDLMKNDYFDKAIAVTYTIEFQKRGLPHVHILLWLENSASFRTPARIDQFISAELPDNHTDSIGYEAVKQFMMHGPCYHVYRRRDTGIVCNKNGIELDNRFVVPHNVDLVVKYRVHINVEVCNHSRVIKYLFKYINKGPDRVRVIIESDDHTDDSPGSRESAEGDEIKAYMDCRYLCPYEAAWRLFGFPIHHREPAMTRLPVHLPHQHNVCFRDGQPLQQVLNRIDIDKTMLTEWFMANQKYEAAREYLYAEFPTAWVWHADDSEWVPRQRGRAIGRVVHIHPSAGELYYLRLLLNVVRGPKSFEHLRTVDGVLHQTYQQACEALGLLGDDKQWQHALDEAAHWANAKHLRQFFVQLLLFSQVTNPAALFEKNWQIMSDDIQHRFDIAVRLPNYALPPPEALRNYVLLAIGDLLAQNCSSLAEKNLPQPTMNTNNASYNRLIHEEHAYNLRDLRDEHDRLLNTLNPEQRDVYLQIRHSVDNSQGRIFFVYGHGGTGKTYLWKTIIAGVRSSSNIVLAVASLGIASLLLPGGRTAHSRFKIPLTPDEWSTCQVKKGTQLAALLQQTHMIVWDEAPMIHRHCFEALDKTLRDIMAVRDESNQDKPFGGLTVVFGGDFRQILPVIPQGTKSDILDATICYSKI</sequence>
<dbReference type="PANTHER" id="PTHR10492">
    <property type="match status" value="1"/>
</dbReference>
<protein>
    <recommendedName>
        <fullName evidence="1">ATP-dependent DNA helicase</fullName>
        <ecNumber evidence="1">5.6.2.3</ecNumber>
    </recommendedName>
</protein>
<dbReference type="Proteomes" id="UP000187203">
    <property type="component" value="Unassembled WGS sequence"/>
</dbReference>
<evidence type="ECO:0000256" key="2">
    <source>
        <dbReference type="SAM" id="MobiDB-lite"/>
    </source>
</evidence>
<comment type="similarity">
    <text evidence="1">Belongs to the helicase family.</text>
</comment>
<evidence type="ECO:0000313" key="6">
    <source>
        <dbReference type="Proteomes" id="UP000187203"/>
    </source>
</evidence>
<evidence type="ECO:0000313" key="5">
    <source>
        <dbReference type="EMBL" id="OMP04886.1"/>
    </source>
</evidence>
<feature type="domain" description="DNA helicase Pif1-like DEAD-box helicase" evidence="3">
    <location>
        <begin position="1005"/>
        <end position="1180"/>
    </location>
</feature>
<dbReference type="GO" id="GO:0006310">
    <property type="term" value="P:DNA recombination"/>
    <property type="evidence" value="ECO:0007669"/>
    <property type="project" value="UniProtKB-KW"/>
</dbReference>
<gene>
    <name evidence="5" type="ORF">COLO4_09219</name>
</gene>
<keyword evidence="1" id="KW-0378">Hydrolase</keyword>
<dbReference type="InterPro" id="IPR027417">
    <property type="entry name" value="P-loop_NTPase"/>
</dbReference>
<keyword evidence="1" id="KW-0547">Nucleotide-binding</keyword>
<dbReference type="AlphaFoldDB" id="A0A1R3KCT0"/>
<feature type="region of interest" description="Disordered" evidence="2">
    <location>
        <begin position="1"/>
        <end position="39"/>
    </location>
</feature>
<evidence type="ECO:0000259" key="3">
    <source>
        <dbReference type="Pfam" id="PF05970"/>
    </source>
</evidence>
<comment type="catalytic activity">
    <reaction evidence="1">
        <text>ATP + H2O = ADP + phosphate + H(+)</text>
        <dbReference type="Rhea" id="RHEA:13065"/>
        <dbReference type="ChEBI" id="CHEBI:15377"/>
        <dbReference type="ChEBI" id="CHEBI:15378"/>
        <dbReference type="ChEBI" id="CHEBI:30616"/>
        <dbReference type="ChEBI" id="CHEBI:43474"/>
        <dbReference type="ChEBI" id="CHEBI:456216"/>
        <dbReference type="EC" id="5.6.2.3"/>
    </reaction>
</comment>
<dbReference type="Pfam" id="PF05970">
    <property type="entry name" value="PIF1"/>
    <property type="match status" value="1"/>
</dbReference>
<keyword evidence="1" id="KW-0067">ATP-binding</keyword>
<organism evidence="5 6">
    <name type="scientific">Corchorus olitorius</name>
    <dbReference type="NCBI Taxonomy" id="93759"/>
    <lineage>
        <taxon>Eukaryota</taxon>
        <taxon>Viridiplantae</taxon>
        <taxon>Streptophyta</taxon>
        <taxon>Embryophyta</taxon>
        <taxon>Tracheophyta</taxon>
        <taxon>Spermatophyta</taxon>
        <taxon>Magnoliopsida</taxon>
        <taxon>eudicotyledons</taxon>
        <taxon>Gunneridae</taxon>
        <taxon>Pentapetalae</taxon>
        <taxon>rosids</taxon>
        <taxon>malvids</taxon>
        <taxon>Malvales</taxon>
        <taxon>Malvaceae</taxon>
        <taxon>Grewioideae</taxon>
        <taxon>Apeibeae</taxon>
        <taxon>Corchorus</taxon>
    </lineage>
</organism>
<dbReference type="STRING" id="93759.A0A1R3KCT0"/>
<dbReference type="OrthoDB" id="1934728at2759"/>
<reference evidence="6" key="1">
    <citation type="submission" date="2013-09" db="EMBL/GenBank/DDBJ databases">
        <title>Corchorus olitorius genome sequencing.</title>
        <authorList>
            <person name="Alam M."/>
            <person name="Haque M.S."/>
            <person name="Islam M.S."/>
            <person name="Emdad E.M."/>
            <person name="Islam M.M."/>
            <person name="Ahmed B."/>
            <person name="Halim A."/>
            <person name="Hossen Q.M.M."/>
            <person name="Hossain M.Z."/>
            <person name="Ahmed R."/>
            <person name="Khan M.M."/>
            <person name="Islam R."/>
            <person name="Rashid M.M."/>
            <person name="Khan S.A."/>
            <person name="Rahman M.S."/>
            <person name="Alam M."/>
            <person name="Yahiya A.S."/>
            <person name="Khan M.S."/>
            <person name="Azam M.S."/>
            <person name="Haque T."/>
            <person name="Lashkar M.Z.H."/>
            <person name="Akhand A.I."/>
            <person name="Morshed G."/>
            <person name="Roy S."/>
            <person name="Uddin K.S."/>
            <person name="Rabeya T."/>
            <person name="Hossain A.S."/>
            <person name="Chowdhury A."/>
            <person name="Snigdha A.R."/>
            <person name="Mortoza M.S."/>
            <person name="Matin S.A."/>
            <person name="Hoque S.M.E."/>
            <person name="Islam M.K."/>
            <person name="Roy D.K."/>
            <person name="Haider R."/>
            <person name="Moosa M.M."/>
            <person name="Elias S.M."/>
            <person name="Hasan A.M."/>
            <person name="Jahan S."/>
            <person name="Shafiuddin M."/>
            <person name="Mahmood N."/>
            <person name="Shommy N.S."/>
        </authorList>
    </citation>
    <scope>NUCLEOTIDE SEQUENCE [LARGE SCALE GENOMIC DNA]</scope>
    <source>
        <strain evidence="6">cv. O-4</strain>
    </source>
</reference>
<keyword evidence="1 5" id="KW-0347">Helicase</keyword>
<dbReference type="EMBL" id="AWUE01014150">
    <property type="protein sequence ID" value="OMP04886.1"/>
    <property type="molecule type" value="Genomic_DNA"/>
</dbReference>
<evidence type="ECO:0000259" key="4">
    <source>
        <dbReference type="Pfam" id="PF14214"/>
    </source>
</evidence>
<dbReference type="InterPro" id="IPR010285">
    <property type="entry name" value="DNA_helicase_pif1-like_DEAD"/>
</dbReference>
<dbReference type="SUPFAM" id="SSF52540">
    <property type="entry name" value="P-loop containing nucleoside triphosphate hydrolases"/>
    <property type="match status" value="1"/>
</dbReference>
<dbReference type="Gene3D" id="3.40.50.300">
    <property type="entry name" value="P-loop containing nucleotide triphosphate hydrolases"/>
    <property type="match status" value="1"/>
</dbReference>
<dbReference type="EC" id="5.6.2.3" evidence="1"/>
<accession>A0A1R3KCT0</accession>
<dbReference type="GO" id="GO:0005524">
    <property type="term" value="F:ATP binding"/>
    <property type="evidence" value="ECO:0007669"/>
    <property type="project" value="UniProtKB-KW"/>
</dbReference>
<dbReference type="InterPro" id="IPR025476">
    <property type="entry name" value="Helitron_helicase-like"/>
</dbReference>
<dbReference type="GO" id="GO:0000723">
    <property type="term" value="P:telomere maintenance"/>
    <property type="evidence" value="ECO:0007669"/>
    <property type="project" value="InterPro"/>
</dbReference>
<comment type="caution">
    <text evidence="5">The sequence shown here is derived from an EMBL/GenBank/DDBJ whole genome shotgun (WGS) entry which is preliminary data.</text>
</comment>
<evidence type="ECO:0000256" key="1">
    <source>
        <dbReference type="RuleBase" id="RU363044"/>
    </source>
</evidence>
<keyword evidence="1" id="KW-0233">DNA recombination</keyword>
<comment type="cofactor">
    <cofactor evidence="1">
        <name>Mg(2+)</name>
        <dbReference type="ChEBI" id="CHEBI:18420"/>
    </cofactor>
</comment>
<dbReference type="PANTHER" id="PTHR10492:SF90">
    <property type="entry name" value="ATP-DEPENDENT DNA HELICASE"/>
    <property type="match status" value="1"/>
</dbReference>